<keyword evidence="2" id="KW-0812">Transmembrane</keyword>
<feature type="region of interest" description="Disordered" evidence="1">
    <location>
        <begin position="65"/>
        <end position="125"/>
    </location>
</feature>
<evidence type="ECO:0000313" key="4">
    <source>
        <dbReference type="Proteomes" id="UP000678499"/>
    </source>
</evidence>
<organism evidence="3">
    <name type="scientific">Notodromas monacha</name>
    <dbReference type="NCBI Taxonomy" id="399045"/>
    <lineage>
        <taxon>Eukaryota</taxon>
        <taxon>Metazoa</taxon>
        <taxon>Ecdysozoa</taxon>
        <taxon>Arthropoda</taxon>
        <taxon>Crustacea</taxon>
        <taxon>Oligostraca</taxon>
        <taxon>Ostracoda</taxon>
        <taxon>Podocopa</taxon>
        <taxon>Podocopida</taxon>
        <taxon>Cypridocopina</taxon>
        <taxon>Cypridoidea</taxon>
        <taxon>Cyprididae</taxon>
        <taxon>Notodromas</taxon>
    </lineage>
</organism>
<dbReference type="InterPro" id="IPR004245">
    <property type="entry name" value="DUF229"/>
</dbReference>
<keyword evidence="2" id="KW-0472">Membrane</keyword>
<feature type="compositionally biased region" description="Basic and acidic residues" evidence="1">
    <location>
        <begin position="81"/>
        <end position="94"/>
    </location>
</feature>
<dbReference type="EMBL" id="CAJPEX010000050">
    <property type="protein sequence ID" value="CAG0912806.1"/>
    <property type="molecule type" value="Genomic_DNA"/>
</dbReference>
<dbReference type="Gene3D" id="3.40.720.10">
    <property type="entry name" value="Alkaline Phosphatase, subunit A"/>
    <property type="match status" value="1"/>
</dbReference>
<proteinExistence type="predicted"/>
<evidence type="ECO:0000256" key="2">
    <source>
        <dbReference type="SAM" id="Phobius"/>
    </source>
</evidence>
<evidence type="ECO:0000313" key="3">
    <source>
        <dbReference type="EMBL" id="CAD7272654.1"/>
    </source>
</evidence>
<name>A0A7R9BFD3_9CRUS</name>
<protein>
    <submittedName>
        <fullName evidence="3">Uncharacterized protein</fullName>
    </submittedName>
</protein>
<dbReference type="PANTHER" id="PTHR10974">
    <property type="entry name" value="FI08016P-RELATED"/>
    <property type="match status" value="1"/>
</dbReference>
<dbReference type="OrthoDB" id="6378171at2759"/>
<dbReference type="InterPro" id="IPR017850">
    <property type="entry name" value="Alkaline_phosphatase_core_sf"/>
</dbReference>
<keyword evidence="2" id="KW-1133">Transmembrane helix</keyword>
<sequence length="522" mass="60176">MGKIQESKYRQASNFFRHFFVLKARQSKMEKVLFVLLILTVCAIFYSITTDLGSTYFRPTGMEVMEESRTEELQGTAQNRTEAKEEDQKPKEAQPDPNQPQDREDTSAEEEPEPDNTPIACKNFNPDLEDTQEIQYLTIGDRRPRKHQQCNQEPWVYFKDDKIYIDQEKYGPMTCTFEGQKISQWPSTELADPVGLFADDAYPLLWDEFRRYGYVTAFQEEQSTTTGVFNHLGRGFRYRPTDHYARPFHIQRDALGIHQTGCYMNITSNMLGMIDGEFRAFLKWLQDSETLENTILIIFGDYGKKAGSKSNTHQGRNEERRPLMYIKLPQWFRESNPVIVRNLEKNSELLTTPLDIAKTLKDILVLKKINFAKRQSRKKQALNLFRPVPRTRTCADAGIDPKWCPCTDWTVLDTTSDFAQQTARKVVEFINDYVLKQLKNYKKESLPSETCVTLALDTVSQFIKLQGTAADGLNKEKPRGNETEYFELFFTTIPGGAKFEATVKIIAGSTSPEINAKVNYSN</sequence>
<reference evidence="3" key="1">
    <citation type="submission" date="2020-11" db="EMBL/GenBank/DDBJ databases">
        <authorList>
            <person name="Tran Van P."/>
        </authorList>
    </citation>
    <scope>NUCLEOTIDE SEQUENCE</scope>
</reference>
<dbReference type="SUPFAM" id="SSF53649">
    <property type="entry name" value="Alkaline phosphatase-like"/>
    <property type="match status" value="1"/>
</dbReference>
<keyword evidence="4" id="KW-1185">Reference proteome</keyword>
<gene>
    <name evidence="3" type="ORF">NMOB1V02_LOCUS579</name>
</gene>
<evidence type="ECO:0000256" key="1">
    <source>
        <dbReference type="SAM" id="MobiDB-lite"/>
    </source>
</evidence>
<dbReference type="EMBL" id="OA882087">
    <property type="protein sequence ID" value="CAD7272654.1"/>
    <property type="molecule type" value="Genomic_DNA"/>
</dbReference>
<accession>A0A7R9BFD3</accession>
<dbReference type="Proteomes" id="UP000678499">
    <property type="component" value="Unassembled WGS sequence"/>
</dbReference>
<dbReference type="AlphaFoldDB" id="A0A7R9BFD3"/>
<dbReference type="Pfam" id="PF02995">
    <property type="entry name" value="DUF229"/>
    <property type="match status" value="2"/>
</dbReference>
<dbReference type="GO" id="GO:0005615">
    <property type="term" value="C:extracellular space"/>
    <property type="evidence" value="ECO:0007669"/>
    <property type="project" value="TreeGrafter"/>
</dbReference>
<dbReference type="PANTHER" id="PTHR10974:SF1">
    <property type="entry name" value="FI08016P-RELATED"/>
    <property type="match status" value="1"/>
</dbReference>
<feature type="transmembrane region" description="Helical" evidence="2">
    <location>
        <begin position="32"/>
        <end position="49"/>
    </location>
</feature>